<reference evidence="1" key="2">
    <citation type="submission" date="2020-11" db="EMBL/GenBank/DDBJ databases">
        <authorList>
            <person name="McCartney M.A."/>
            <person name="Auch B."/>
            <person name="Kono T."/>
            <person name="Mallez S."/>
            <person name="Becker A."/>
            <person name="Gohl D.M."/>
            <person name="Silverstein K.A.T."/>
            <person name="Koren S."/>
            <person name="Bechman K.B."/>
            <person name="Herman A."/>
            <person name="Abrahante J.E."/>
            <person name="Garbe J."/>
        </authorList>
    </citation>
    <scope>NUCLEOTIDE SEQUENCE</scope>
    <source>
        <strain evidence="1">Duluth1</strain>
        <tissue evidence="1">Whole animal</tissue>
    </source>
</reference>
<accession>A0A9D4H9J7</accession>
<gene>
    <name evidence="1" type="ORF">DPMN_105441</name>
</gene>
<reference evidence="1" key="1">
    <citation type="journal article" date="2019" name="bioRxiv">
        <title>The Genome of the Zebra Mussel, Dreissena polymorpha: A Resource for Invasive Species Research.</title>
        <authorList>
            <person name="McCartney M.A."/>
            <person name="Auch B."/>
            <person name="Kono T."/>
            <person name="Mallez S."/>
            <person name="Zhang Y."/>
            <person name="Obille A."/>
            <person name="Becker A."/>
            <person name="Abrahante J.E."/>
            <person name="Garbe J."/>
            <person name="Badalamenti J.P."/>
            <person name="Herman A."/>
            <person name="Mangelson H."/>
            <person name="Liachko I."/>
            <person name="Sullivan S."/>
            <person name="Sone E.D."/>
            <person name="Koren S."/>
            <person name="Silverstein K.A.T."/>
            <person name="Beckman K.B."/>
            <person name="Gohl D.M."/>
        </authorList>
    </citation>
    <scope>NUCLEOTIDE SEQUENCE</scope>
    <source>
        <strain evidence="1">Duluth1</strain>
        <tissue evidence="1">Whole animal</tissue>
    </source>
</reference>
<dbReference type="Proteomes" id="UP000828390">
    <property type="component" value="Unassembled WGS sequence"/>
</dbReference>
<comment type="caution">
    <text evidence="1">The sequence shown here is derived from an EMBL/GenBank/DDBJ whole genome shotgun (WGS) entry which is preliminary data.</text>
</comment>
<evidence type="ECO:0000313" key="1">
    <source>
        <dbReference type="EMBL" id="KAH3832164.1"/>
    </source>
</evidence>
<proteinExistence type="predicted"/>
<sequence length="58" mass="6332">MTEDVCYCSSPLPSRVRALPLMGESPKLAPNPLDGQSDMTVNLDPVFNQFKMSCLIAC</sequence>
<name>A0A9D4H9J7_DREPO</name>
<evidence type="ECO:0000313" key="2">
    <source>
        <dbReference type="Proteomes" id="UP000828390"/>
    </source>
</evidence>
<dbReference type="AlphaFoldDB" id="A0A9D4H9J7"/>
<organism evidence="1 2">
    <name type="scientific">Dreissena polymorpha</name>
    <name type="common">Zebra mussel</name>
    <name type="synonym">Mytilus polymorpha</name>
    <dbReference type="NCBI Taxonomy" id="45954"/>
    <lineage>
        <taxon>Eukaryota</taxon>
        <taxon>Metazoa</taxon>
        <taxon>Spiralia</taxon>
        <taxon>Lophotrochozoa</taxon>
        <taxon>Mollusca</taxon>
        <taxon>Bivalvia</taxon>
        <taxon>Autobranchia</taxon>
        <taxon>Heteroconchia</taxon>
        <taxon>Euheterodonta</taxon>
        <taxon>Imparidentia</taxon>
        <taxon>Neoheterodontei</taxon>
        <taxon>Myida</taxon>
        <taxon>Dreissenoidea</taxon>
        <taxon>Dreissenidae</taxon>
        <taxon>Dreissena</taxon>
    </lineage>
</organism>
<protein>
    <submittedName>
        <fullName evidence="1">Uncharacterized protein</fullName>
    </submittedName>
</protein>
<dbReference type="EMBL" id="JAIWYP010000004">
    <property type="protein sequence ID" value="KAH3832164.1"/>
    <property type="molecule type" value="Genomic_DNA"/>
</dbReference>
<keyword evidence="2" id="KW-1185">Reference proteome</keyword>